<proteinExistence type="predicted"/>
<feature type="non-terminal residue" evidence="1">
    <location>
        <position position="1"/>
    </location>
</feature>
<dbReference type="EMBL" id="CADEAL010001338">
    <property type="protein sequence ID" value="CAB1431456.1"/>
    <property type="molecule type" value="Genomic_DNA"/>
</dbReference>
<evidence type="ECO:0000313" key="1">
    <source>
        <dbReference type="EMBL" id="CAB1431456.1"/>
    </source>
</evidence>
<dbReference type="Proteomes" id="UP001153269">
    <property type="component" value="Unassembled WGS sequence"/>
</dbReference>
<dbReference type="AlphaFoldDB" id="A0A9N7UJV3"/>
<evidence type="ECO:0000313" key="2">
    <source>
        <dbReference type="Proteomes" id="UP001153269"/>
    </source>
</evidence>
<comment type="caution">
    <text evidence="1">The sequence shown here is derived from an EMBL/GenBank/DDBJ whole genome shotgun (WGS) entry which is preliminary data.</text>
</comment>
<accession>A0A9N7UJV3</accession>
<reference evidence="1" key="1">
    <citation type="submission" date="2020-03" db="EMBL/GenBank/DDBJ databases">
        <authorList>
            <person name="Weist P."/>
        </authorList>
    </citation>
    <scope>NUCLEOTIDE SEQUENCE</scope>
</reference>
<name>A0A9N7UJV3_PLEPL</name>
<keyword evidence="2" id="KW-1185">Reference proteome</keyword>
<sequence>VCVRLRSCPTCGAEVEPLFSAPDWSPGRLSEELSASNLTGLRAIHLKPKTLPLAAQGPPSEPLNSALERQGAASPSLLNCALERLARTYGLCLSKYEYELPIKESF</sequence>
<protein>
    <submittedName>
        <fullName evidence="1">Uncharacterized protein</fullName>
    </submittedName>
</protein>
<gene>
    <name evidence="1" type="ORF">PLEPLA_LOCUS19513</name>
</gene>
<organism evidence="1 2">
    <name type="scientific">Pleuronectes platessa</name>
    <name type="common">European plaice</name>
    <dbReference type="NCBI Taxonomy" id="8262"/>
    <lineage>
        <taxon>Eukaryota</taxon>
        <taxon>Metazoa</taxon>
        <taxon>Chordata</taxon>
        <taxon>Craniata</taxon>
        <taxon>Vertebrata</taxon>
        <taxon>Euteleostomi</taxon>
        <taxon>Actinopterygii</taxon>
        <taxon>Neopterygii</taxon>
        <taxon>Teleostei</taxon>
        <taxon>Neoteleostei</taxon>
        <taxon>Acanthomorphata</taxon>
        <taxon>Carangaria</taxon>
        <taxon>Pleuronectiformes</taxon>
        <taxon>Pleuronectoidei</taxon>
        <taxon>Pleuronectidae</taxon>
        <taxon>Pleuronectes</taxon>
    </lineage>
</organism>